<evidence type="ECO:0000256" key="1">
    <source>
        <dbReference type="ARBA" id="ARBA00010893"/>
    </source>
</evidence>
<dbReference type="STRING" id="3218.A0A2K1J505"/>
<dbReference type="AlphaFoldDB" id="A0A2K1J505"/>
<dbReference type="InterPro" id="IPR000555">
    <property type="entry name" value="JAMM/MPN+_dom"/>
</dbReference>
<dbReference type="InterPro" id="IPR037518">
    <property type="entry name" value="MPN"/>
</dbReference>
<dbReference type="EnsemblPlants" id="Pp3c17_21990V3.1">
    <property type="protein sequence ID" value="Pp3c17_21990V3.1"/>
    <property type="gene ID" value="Pp3c17_21990"/>
</dbReference>
<dbReference type="Gene3D" id="3.40.140.10">
    <property type="entry name" value="Cytidine Deaminase, domain 2"/>
    <property type="match status" value="1"/>
</dbReference>
<dbReference type="Pfam" id="PF01398">
    <property type="entry name" value="JAB"/>
    <property type="match status" value="1"/>
</dbReference>
<feature type="domain" description="MPN" evidence="2">
    <location>
        <begin position="9"/>
        <end position="145"/>
    </location>
</feature>
<gene>
    <name evidence="3" type="ORF">PHYPA_022462</name>
</gene>
<dbReference type="PROSITE" id="PS50249">
    <property type="entry name" value="MPN"/>
    <property type="match status" value="1"/>
</dbReference>
<dbReference type="GO" id="GO:0008180">
    <property type="term" value="C:COP9 signalosome"/>
    <property type="evidence" value="ECO:0000318"/>
    <property type="project" value="GO_Central"/>
</dbReference>
<evidence type="ECO:0000313" key="5">
    <source>
        <dbReference type="Proteomes" id="UP000006727"/>
    </source>
</evidence>
<dbReference type="PANTHER" id="PTHR10540">
    <property type="entry name" value="EUKARYOTIC TRANSLATION INITIATION FACTOR 3 SUBUNIT F-RELATED"/>
    <property type="match status" value="1"/>
</dbReference>
<organism evidence="3">
    <name type="scientific">Physcomitrium patens</name>
    <name type="common">Spreading-leaved earth moss</name>
    <name type="synonym">Physcomitrella patens</name>
    <dbReference type="NCBI Taxonomy" id="3218"/>
    <lineage>
        <taxon>Eukaryota</taxon>
        <taxon>Viridiplantae</taxon>
        <taxon>Streptophyta</taxon>
        <taxon>Embryophyta</taxon>
        <taxon>Bryophyta</taxon>
        <taxon>Bryophytina</taxon>
        <taxon>Bryopsida</taxon>
        <taxon>Funariidae</taxon>
        <taxon>Funariales</taxon>
        <taxon>Funariaceae</taxon>
        <taxon>Physcomitrium</taxon>
    </lineage>
</organism>
<keyword evidence="5" id="KW-1185">Reference proteome</keyword>
<name>A0A2K1J505_PHYPA</name>
<dbReference type="Proteomes" id="UP000006727">
    <property type="component" value="Chromosome 17"/>
</dbReference>
<evidence type="ECO:0000259" key="2">
    <source>
        <dbReference type="PROSITE" id="PS50249"/>
    </source>
</evidence>
<reference evidence="4" key="3">
    <citation type="submission" date="2020-12" db="UniProtKB">
        <authorList>
            <consortium name="EnsemblPlants"/>
        </authorList>
    </citation>
    <scope>IDENTIFICATION</scope>
</reference>
<comment type="similarity">
    <text evidence="1">Belongs to the peptidase M67A family. CSN6 subfamily.</text>
</comment>
<dbReference type="GO" id="GO:0008237">
    <property type="term" value="F:metallopeptidase activity"/>
    <property type="evidence" value="ECO:0007669"/>
    <property type="project" value="InterPro"/>
</dbReference>
<proteinExistence type="inferred from homology"/>
<accession>A0A2K1J505</accession>
<protein>
    <recommendedName>
        <fullName evidence="2">MPN domain-containing protein</fullName>
    </recommendedName>
</protein>
<evidence type="ECO:0000313" key="4">
    <source>
        <dbReference type="EnsemblPlants" id="Pp3c17_21990V3.1"/>
    </source>
</evidence>
<dbReference type="PANTHER" id="PTHR10540:SF8">
    <property type="entry name" value="COP9 SIGNALOSOME COMPLEX SUBUNIT 6"/>
    <property type="match status" value="1"/>
</dbReference>
<dbReference type="Gramene" id="Pp3c17_21990V3.1">
    <property type="protein sequence ID" value="Pp3c17_21990V3.1"/>
    <property type="gene ID" value="Pp3c17_21990"/>
</dbReference>
<reference evidence="3 5" key="2">
    <citation type="journal article" date="2018" name="Plant J.">
        <title>The Physcomitrella patens chromosome-scale assembly reveals moss genome structure and evolution.</title>
        <authorList>
            <person name="Lang D."/>
            <person name="Ullrich K.K."/>
            <person name="Murat F."/>
            <person name="Fuchs J."/>
            <person name="Jenkins J."/>
            <person name="Haas F.B."/>
            <person name="Piednoel M."/>
            <person name="Gundlach H."/>
            <person name="Van Bel M."/>
            <person name="Meyberg R."/>
            <person name="Vives C."/>
            <person name="Morata J."/>
            <person name="Symeonidi A."/>
            <person name="Hiss M."/>
            <person name="Muchero W."/>
            <person name="Kamisugi Y."/>
            <person name="Saleh O."/>
            <person name="Blanc G."/>
            <person name="Decker E.L."/>
            <person name="van Gessel N."/>
            <person name="Grimwood J."/>
            <person name="Hayes R.D."/>
            <person name="Graham S.W."/>
            <person name="Gunter L.E."/>
            <person name="McDaniel S.F."/>
            <person name="Hoernstein S.N.W."/>
            <person name="Larsson A."/>
            <person name="Li F.W."/>
            <person name="Perroud P.F."/>
            <person name="Phillips J."/>
            <person name="Ranjan P."/>
            <person name="Rokshar D.S."/>
            <person name="Rothfels C.J."/>
            <person name="Schneider L."/>
            <person name="Shu S."/>
            <person name="Stevenson D.W."/>
            <person name="Thummler F."/>
            <person name="Tillich M."/>
            <person name="Villarreal Aguilar J.C."/>
            <person name="Widiez T."/>
            <person name="Wong G.K."/>
            <person name="Wymore A."/>
            <person name="Zhang Y."/>
            <person name="Zimmer A.D."/>
            <person name="Quatrano R.S."/>
            <person name="Mayer K.F.X."/>
            <person name="Goodstein D."/>
            <person name="Casacuberta J.M."/>
            <person name="Vandepoele K."/>
            <person name="Reski R."/>
            <person name="Cuming A.C."/>
            <person name="Tuskan G.A."/>
            <person name="Maumus F."/>
            <person name="Salse J."/>
            <person name="Schmutz J."/>
            <person name="Rensing S.A."/>
        </authorList>
    </citation>
    <scope>NUCLEOTIDE SEQUENCE [LARGE SCALE GENOMIC DNA]</scope>
    <source>
        <strain evidence="4 5">cv. Gransden 2004</strain>
    </source>
</reference>
<sequence>MDHSDGLTFKLHPLLIVSISDHHTRIMAQIGDASCPPRVYGCVLGVLVGRTVGIFNSFELLYDLVAGELCREFLEVKHLQYKKVFPKYDILGCYSTGSDVLDSYMHIHKAFMDIDESPVYVLLSPAINHAQKDLLISTFESELPVIDESPSLIFVNANYTIELVDKFNVAYDKQNRWGGGTTFI</sequence>
<dbReference type="FunFam" id="3.40.140.10:FF:000037">
    <property type="entry name" value="COP9 signalosome subunit 6"/>
    <property type="match status" value="1"/>
</dbReference>
<evidence type="ECO:0000313" key="3">
    <source>
        <dbReference type="EMBL" id="PNR36611.1"/>
    </source>
</evidence>
<reference evidence="3 5" key="1">
    <citation type="journal article" date="2008" name="Science">
        <title>The Physcomitrella genome reveals evolutionary insights into the conquest of land by plants.</title>
        <authorList>
            <person name="Rensing S."/>
            <person name="Lang D."/>
            <person name="Zimmer A."/>
            <person name="Terry A."/>
            <person name="Salamov A."/>
            <person name="Shapiro H."/>
            <person name="Nishiyama T."/>
            <person name="Perroud P.-F."/>
            <person name="Lindquist E."/>
            <person name="Kamisugi Y."/>
            <person name="Tanahashi T."/>
            <person name="Sakakibara K."/>
            <person name="Fujita T."/>
            <person name="Oishi K."/>
            <person name="Shin-I T."/>
            <person name="Kuroki Y."/>
            <person name="Toyoda A."/>
            <person name="Suzuki Y."/>
            <person name="Hashimoto A."/>
            <person name="Yamaguchi K."/>
            <person name="Sugano A."/>
            <person name="Kohara Y."/>
            <person name="Fujiyama A."/>
            <person name="Anterola A."/>
            <person name="Aoki S."/>
            <person name="Ashton N."/>
            <person name="Barbazuk W.B."/>
            <person name="Barker E."/>
            <person name="Bennetzen J."/>
            <person name="Bezanilla M."/>
            <person name="Blankenship R."/>
            <person name="Cho S.H."/>
            <person name="Dutcher S."/>
            <person name="Estelle M."/>
            <person name="Fawcett J.A."/>
            <person name="Gundlach H."/>
            <person name="Hanada K."/>
            <person name="Heyl A."/>
            <person name="Hicks K.A."/>
            <person name="Hugh J."/>
            <person name="Lohr M."/>
            <person name="Mayer K."/>
            <person name="Melkozernov A."/>
            <person name="Murata T."/>
            <person name="Nelson D."/>
            <person name="Pils B."/>
            <person name="Prigge M."/>
            <person name="Reiss B."/>
            <person name="Renner T."/>
            <person name="Rombauts S."/>
            <person name="Rushton P."/>
            <person name="Sanderfoot A."/>
            <person name="Schween G."/>
            <person name="Shiu S.-H."/>
            <person name="Stueber K."/>
            <person name="Theodoulou F.L."/>
            <person name="Tu H."/>
            <person name="Van de Peer Y."/>
            <person name="Verrier P.J."/>
            <person name="Waters E."/>
            <person name="Wood A."/>
            <person name="Yang L."/>
            <person name="Cove D."/>
            <person name="Cuming A."/>
            <person name="Hasebe M."/>
            <person name="Lucas S."/>
            <person name="Mishler D.B."/>
            <person name="Reski R."/>
            <person name="Grigoriev I."/>
            <person name="Quatrano R.S."/>
            <person name="Boore J.L."/>
        </authorList>
    </citation>
    <scope>NUCLEOTIDE SEQUENCE [LARGE SCALE GENOMIC DNA]</scope>
    <source>
        <strain evidence="4 5">cv. Gransden 2004</strain>
    </source>
</reference>
<dbReference type="InParanoid" id="A0A2K1J505"/>
<dbReference type="EMBL" id="ABEU02000017">
    <property type="protein sequence ID" value="PNR36611.1"/>
    <property type="molecule type" value="Genomic_DNA"/>
</dbReference>